<evidence type="ECO:0000313" key="1">
    <source>
        <dbReference type="EMBL" id="VAW90119.1"/>
    </source>
</evidence>
<dbReference type="Gene3D" id="3.10.129.10">
    <property type="entry name" value="Hotdog Thioesterase"/>
    <property type="match status" value="1"/>
</dbReference>
<organism evidence="1">
    <name type="scientific">hydrothermal vent metagenome</name>
    <dbReference type="NCBI Taxonomy" id="652676"/>
    <lineage>
        <taxon>unclassified sequences</taxon>
        <taxon>metagenomes</taxon>
        <taxon>ecological metagenomes</taxon>
    </lineage>
</organism>
<protein>
    <recommendedName>
        <fullName evidence="2">3-hydroxyacyl-[acyl-carrier-protein] dehydratase</fullName>
    </recommendedName>
</protein>
<sequence>MLITRAELEQMIPHGSQMCLLDEVVEWDQKNIVCKASSHRYTDNPLRADGRLGGMTLVEYGAQAAAIHVALIQQGFKAPQSAYLGAIKELILSKDFIEEIEGSLSVKADCLMNSMDGAIYSIQVTSADQMLIEARISLLQGE</sequence>
<reference evidence="1" key="1">
    <citation type="submission" date="2018-06" db="EMBL/GenBank/DDBJ databases">
        <authorList>
            <person name="Zhirakovskaya E."/>
        </authorList>
    </citation>
    <scope>NUCLEOTIDE SEQUENCE</scope>
</reference>
<dbReference type="SUPFAM" id="SSF54637">
    <property type="entry name" value="Thioesterase/thiol ester dehydrase-isomerase"/>
    <property type="match status" value="1"/>
</dbReference>
<gene>
    <name evidence="1" type="ORF">MNBD_GAMMA17-1644</name>
</gene>
<name>A0A3B0ZVX1_9ZZZZ</name>
<dbReference type="InterPro" id="IPR029069">
    <property type="entry name" value="HotDog_dom_sf"/>
</dbReference>
<evidence type="ECO:0008006" key="2">
    <source>
        <dbReference type="Google" id="ProtNLM"/>
    </source>
</evidence>
<accession>A0A3B0ZVX1</accession>
<dbReference type="InterPro" id="IPR016776">
    <property type="entry name" value="ApeP-like_dehydratase"/>
</dbReference>
<dbReference type="AlphaFoldDB" id="A0A3B0ZVX1"/>
<proteinExistence type="predicted"/>
<dbReference type="EMBL" id="UOFQ01000173">
    <property type="protein sequence ID" value="VAW90119.1"/>
    <property type="molecule type" value="Genomic_DNA"/>
</dbReference>
<dbReference type="Pfam" id="PF22817">
    <property type="entry name" value="ApeP-like"/>
    <property type="match status" value="1"/>
</dbReference>